<protein>
    <submittedName>
        <fullName evidence="2">Uncharacterized protein</fullName>
    </submittedName>
</protein>
<accession>X6MG92</accession>
<proteinExistence type="predicted"/>
<reference evidence="2 3" key="1">
    <citation type="journal article" date="2013" name="Curr. Biol.">
        <title>The Genome of the Foraminiferan Reticulomyxa filosa.</title>
        <authorList>
            <person name="Glockner G."/>
            <person name="Hulsmann N."/>
            <person name="Schleicher M."/>
            <person name="Noegel A.A."/>
            <person name="Eichinger L."/>
            <person name="Gallinger C."/>
            <person name="Pawlowski J."/>
            <person name="Sierra R."/>
            <person name="Euteneuer U."/>
            <person name="Pillet L."/>
            <person name="Moustafa A."/>
            <person name="Platzer M."/>
            <person name="Groth M."/>
            <person name="Szafranski K."/>
            <person name="Schliwa M."/>
        </authorList>
    </citation>
    <scope>NUCLEOTIDE SEQUENCE [LARGE SCALE GENOMIC DNA]</scope>
</reference>
<sequence length="168" mass="20224">MESEWERKLQQEMKIWHRQILRKTKTKYRFIRLEYDKLVSRETMFDPLQSQFHSQQQPQSQSQSQSQPQGQVQIQGQWTFSNKKKKKRNAGLKLFDVKRHVKPLWNNALDVRTCVLKYNQLWAHKCNANAGVTAERDLLAWKPRKRKLDEFLMQVFDDSCTVEEDKDL</sequence>
<dbReference type="Proteomes" id="UP000023152">
    <property type="component" value="Unassembled WGS sequence"/>
</dbReference>
<feature type="non-terminal residue" evidence="2">
    <location>
        <position position="168"/>
    </location>
</feature>
<organism evidence="2 3">
    <name type="scientific">Reticulomyxa filosa</name>
    <dbReference type="NCBI Taxonomy" id="46433"/>
    <lineage>
        <taxon>Eukaryota</taxon>
        <taxon>Sar</taxon>
        <taxon>Rhizaria</taxon>
        <taxon>Retaria</taxon>
        <taxon>Foraminifera</taxon>
        <taxon>Monothalamids</taxon>
        <taxon>Reticulomyxidae</taxon>
        <taxon>Reticulomyxa</taxon>
    </lineage>
</organism>
<dbReference type="AlphaFoldDB" id="X6MG92"/>
<comment type="caution">
    <text evidence="2">The sequence shown here is derived from an EMBL/GenBank/DDBJ whole genome shotgun (WGS) entry which is preliminary data.</text>
</comment>
<evidence type="ECO:0000256" key="1">
    <source>
        <dbReference type="SAM" id="MobiDB-lite"/>
    </source>
</evidence>
<feature type="region of interest" description="Disordered" evidence="1">
    <location>
        <begin position="50"/>
        <end position="73"/>
    </location>
</feature>
<dbReference type="EMBL" id="ASPP01020997">
    <property type="protein sequence ID" value="ETO12884.1"/>
    <property type="molecule type" value="Genomic_DNA"/>
</dbReference>
<evidence type="ECO:0000313" key="3">
    <source>
        <dbReference type="Proteomes" id="UP000023152"/>
    </source>
</evidence>
<keyword evidence="3" id="KW-1185">Reference proteome</keyword>
<gene>
    <name evidence="2" type="ORF">RFI_24491</name>
</gene>
<evidence type="ECO:0000313" key="2">
    <source>
        <dbReference type="EMBL" id="ETO12884.1"/>
    </source>
</evidence>
<name>X6MG92_RETFI</name>